<feature type="region of interest" description="Disordered" evidence="21">
    <location>
        <begin position="330"/>
        <end position="365"/>
    </location>
</feature>
<dbReference type="GO" id="GO:0006301">
    <property type="term" value="P:DNA damage tolerance"/>
    <property type="evidence" value="ECO:0007669"/>
    <property type="project" value="InterPro"/>
</dbReference>
<evidence type="ECO:0000256" key="3">
    <source>
        <dbReference type="ARBA" id="ARBA00004906"/>
    </source>
</evidence>
<feature type="coiled-coil region" evidence="20">
    <location>
        <begin position="257"/>
        <end position="291"/>
    </location>
</feature>
<dbReference type="GO" id="GO:0003697">
    <property type="term" value="F:single-stranded DNA binding"/>
    <property type="evidence" value="ECO:0007669"/>
    <property type="project" value="InterPro"/>
</dbReference>
<organism evidence="24 25">
    <name type="scientific">Thelephora terrestris</name>
    <dbReference type="NCBI Taxonomy" id="56493"/>
    <lineage>
        <taxon>Eukaryota</taxon>
        <taxon>Fungi</taxon>
        <taxon>Dikarya</taxon>
        <taxon>Basidiomycota</taxon>
        <taxon>Agaricomycotina</taxon>
        <taxon>Agaricomycetes</taxon>
        <taxon>Thelephorales</taxon>
        <taxon>Thelephoraceae</taxon>
        <taxon>Thelephora</taxon>
    </lineage>
</organism>
<dbReference type="SUPFAM" id="SSF57850">
    <property type="entry name" value="RING/U-box"/>
    <property type="match status" value="1"/>
</dbReference>
<dbReference type="PANTHER" id="PTHR14134:SF2">
    <property type="entry name" value="E3 UBIQUITIN-PROTEIN LIGASE RAD18"/>
    <property type="match status" value="1"/>
</dbReference>
<comment type="caution">
    <text evidence="24">The sequence shown here is derived from an EMBL/GenBank/DDBJ whole genome shotgun (WGS) entry which is preliminary data.</text>
</comment>
<comment type="subcellular location">
    <subcellularLocation>
        <location evidence="2">Nucleus</location>
    </subcellularLocation>
</comment>
<dbReference type="InterPro" id="IPR017907">
    <property type="entry name" value="Znf_RING_CS"/>
</dbReference>
<dbReference type="PROSITE" id="PS00518">
    <property type="entry name" value="ZF_RING_1"/>
    <property type="match status" value="1"/>
</dbReference>
<dbReference type="SMART" id="SM00734">
    <property type="entry name" value="ZnF_Rad18"/>
    <property type="match status" value="1"/>
</dbReference>
<keyword evidence="9" id="KW-0227">DNA damage</keyword>
<evidence type="ECO:0000256" key="11">
    <source>
        <dbReference type="ARBA" id="ARBA00022786"/>
    </source>
</evidence>
<feature type="domain" description="SAP" evidence="23">
    <location>
        <begin position="220"/>
        <end position="254"/>
    </location>
</feature>
<evidence type="ECO:0000256" key="16">
    <source>
        <dbReference type="ARBA" id="ARBA00031783"/>
    </source>
</evidence>
<dbReference type="GO" id="GO:0005634">
    <property type="term" value="C:nucleus"/>
    <property type="evidence" value="ECO:0007669"/>
    <property type="project" value="UniProtKB-SubCell"/>
</dbReference>
<evidence type="ECO:0000259" key="23">
    <source>
        <dbReference type="PROSITE" id="PS50800"/>
    </source>
</evidence>
<feature type="region of interest" description="Disordered" evidence="21">
    <location>
        <begin position="121"/>
        <end position="152"/>
    </location>
</feature>
<keyword evidence="12" id="KW-0862">Zinc</keyword>
<dbReference type="PROSITE" id="PS50089">
    <property type="entry name" value="ZF_RING_2"/>
    <property type="match status" value="1"/>
</dbReference>
<dbReference type="GO" id="GO:0061630">
    <property type="term" value="F:ubiquitin protein ligase activity"/>
    <property type="evidence" value="ECO:0007669"/>
    <property type="project" value="UniProtKB-EC"/>
</dbReference>
<evidence type="ECO:0000256" key="19">
    <source>
        <dbReference type="PROSITE-ProRule" id="PRU00175"/>
    </source>
</evidence>
<dbReference type="SMART" id="SM00513">
    <property type="entry name" value="SAP"/>
    <property type="match status" value="1"/>
</dbReference>
<evidence type="ECO:0000256" key="13">
    <source>
        <dbReference type="ARBA" id="ARBA00023125"/>
    </source>
</evidence>
<evidence type="ECO:0000256" key="17">
    <source>
        <dbReference type="ARBA" id="ARBA00074353"/>
    </source>
</evidence>
<evidence type="ECO:0000256" key="6">
    <source>
        <dbReference type="ARBA" id="ARBA00015551"/>
    </source>
</evidence>
<keyword evidence="7" id="KW-0808">Transferase</keyword>
<evidence type="ECO:0000256" key="18">
    <source>
        <dbReference type="ARBA" id="ARBA00082369"/>
    </source>
</evidence>
<dbReference type="Pfam" id="PF13923">
    <property type="entry name" value="zf-C3HC4_2"/>
    <property type="match status" value="1"/>
</dbReference>
<keyword evidence="20" id="KW-0175">Coiled coil</keyword>
<keyword evidence="15" id="KW-0539">Nucleus</keyword>
<dbReference type="GO" id="GO:0006281">
    <property type="term" value="P:DNA repair"/>
    <property type="evidence" value="ECO:0007669"/>
    <property type="project" value="UniProtKB-KW"/>
</dbReference>
<keyword evidence="11" id="KW-0833">Ubl conjugation pathway</keyword>
<dbReference type="InterPro" id="IPR003034">
    <property type="entry name" value="SAP_dom"/>
</dbReference>
<evidence type="ECO:0000256" key="21">
    <source>
        <dbReference type="SAM" id="MobiDB-lite"/>
    </source>
</evidence>
<gene>
    <name evidence="24" type="ORF">BJ322DRAFT_997290</name>
</gene>
<evidence type="ECO:0000256" key="15">
    <source>
        <dbReference type="ARBA" id="ARBA00023242"/>
    </source>
</evidence>
<evidence type="ECO:0000256" key="1">
    <source>
        <dbReference type="ARBA" id="ARBA00000900"/>
    </source>
</evidence>
<keyword evidence="10 19" id="KW-0863">Zinc-finger</keyword>
<reference evidence="24" key="2">
    <citation type="submission" date="2020-11" db="EMBL/GenBank/DDBJ databases">
        <authorList>
            <consortium name="DOE Joint Genome Institute"/>
            <person name="Kuo A."/>
            <person name="Miyauchi S."/>
            <person name="Kiss E."/>
            <person name="Drula E."/>
            <person name="Kohler A."/>
            <person name="Sanchez-Garcia M."/>
            <person name="Andreopoulos B."/>
            <person name="Barry K.W."/>
            <person name="Bonito G."/>
            <person name="Buee M."/>
            <person name="Carver A."/>
            <person name="Chen C."/>
            <person name="Cichocki N."/>
            <person name="Clum A."/>
            <person name="Culley D."/>
            <person name="Crous P.W."/>
            <person name="Fauchery L."/>
            <person name="Girlanda M."/>
            <person name="Hayes R."/>
            <person name="Keri Z."/>
            <person name="Labutti K."/>
            <person name="Lipzen A."/>
            <person name="Lombard V."/>
            <person name="Magnuson J."/>
            <person name="Maillard F."/>
            <person name="Morin E."/>
            <person name="Murat C."/>
            <person name="Nolan M."/>
            <person name="Ohm R."/>
            <person name="Pangilinan J."/>
            <person name="Pereira M."/>
            <person name="Perotto S."/>
            <person name="Peter M."/>
            <person name="Riley R."/>
            <person name="Sitrit Y."/>
            <person name="Stielow B."/>
            <person name="Szollosi G."/>
            <person name="Zifcakova L."/>
            <person name="Stursova M."/>
            <person name="Spatafora J.W."/>
            <person name="Tedersoo L."/>
            <person name="Vaario L.-M."/>
            <person name="Yamada A."/>
            <person name="Yan M."/>
            <person name="Wang P."/>
            <person name="Xu J."/>
            <person name="Bruns T."/>
            <person name="Baldrian P."/>
            <person name="Vilgalys R."/>
            <person name="Henrissat B."/>
            <person name="Grigoriev I.V."/>
            <person name="Hibbett D."/>
            <person name="Nagy L.G."/>
            <person name="Martin F.M."/>
        </authorList>
    </citation>
    <scope>NUCLEOTIDE SEQUENCE</scope>
    <source>
        <strain evidence="24">UH-Tt-Lm1</strain>
    </source>
</reference>
<sequence>MSKRNHLQSLLDSGITDPSDFPQRELGDLDSSLTCKICREFYRGPVSLACGHCFCSMCIRNSMTSKQECPVCRKSANEGQIRPMVALEEVIESWKAARCVVGLITLSHTIGALILNLATATDGSSRSTPDRTLSNVAGPSTPSKKRKLDSKDGESMIDCPICHTFVPFDTINVHIDNGCKSTSTPSKPKQKAEWSKVFSKKSKDSTQESDPDHRLPKLNYHTMKEKQIRELLSQAELSTTGDKNALMARHQQWTMLYNANQDRSANQRQDMEQLRKELKKWEGEGKAKKVDIGDTDEYQVGERTMYVRLVLLTDPTKRLHKQDFVELIERARRSKPPSRKYQSSQQREGEGLVEALKPVDPIEVD</sequence>
<accession>A0A9P6HRH5</accession>
<comment type="pathway">
    <text evidence="3">Protein modification; protein ubiquitination.</text>
</comment>
<dbReference type="GO" id="GO:0097505">
    <property type="term" value="C:Rad6-Rad18 complex"/>
    <property type="evidence" value="ECO:0007669"/>
    <property type="project" value="TreeGrafter"/>
</dbReference>
<dbReference type="InterPro" id="IPR013083">
    <property type="entry name" value="Znf_RING/FYVE/PHD"/>
</dbReference>
<dbReference type="EMBL" id="WIUZ02000001">
    <property type="protein sequence ID" value="KAF9793309.1"/>
    <property type="molecule type" value="Genomic_DNA"/>
</dbReference>
<dbReference type="InterPro" id="IPR001841">
    <property type="entry name" value="Znf_RING"/>
</dbReference>
<keyword evidence="13" id="KW-0238">DNA-binding</keyword>
<dbReference type="EC" id="2.3.2.27" evidence="5"/>
<keyword evidence="25" id="KW-1185">Reference proteome</keyword>
<comment type="catalytic activity">
    <reaction evidence="1">
        <text>S-ubiquitinyl-[E2 ubiquitin-conjugating enzyme]-L-cysteine + [acceptor protein]-L-lysine = [E2 ubiquitin-conjugating enzyme]-L-cysteine + N(6)-ubiquitinyl-[acceptor protein]-L-lysine.</text>
        <dbReference type="EC" id="2.3.2.27"/>
    </reaction>
</comment>
<name>A0A9P6HRH5_9AGAM</name>
<feature type="domain" description="RING-type" evidence="22">
    <location>
        <begin position="35"/>
        <end position="73"/>
    </location>
</feature>
<dbReference type="AlphaFoldDB" id="A0A9P6HRH5"/>
<evidence type="ECO:0000256" key="8">
    <source>
        <dbReference type="ARBA" id="ARBA00022723"/>
    </source>
</evidence>
<evidence type="ECO:0000256" key="10">
    <source>
        <dbReference type="ARBA" id="ARBA00022771"/>
    </source>
</evidence>
<dbReference type="GO" id="GO:0008270">
    <property type="term" value="F:zinc ion binding"/>
    <property type="evidence" value="ECO:0007669"/>
    <property type="project" value="UniProtKB-KW"/>
</dbReference>
<evidence type="ECO:0000313" key="24">
    <source>
        <dbReference type="EMBL" id="KAF9793309.1"/>
    </source>
</evidence>
<keyword evidence="14" id="KW-0234">DNA repair</keyword>
<evidence type="ECO:0000256" key="20">
    <source>
        <dbReference type="SAM" id="Coils"/>
    </source>
</evidence>
<dbReference type="Pfam" id="PF02037">
    <property type="entry name" value="SAP"/>
    <property type="match status" value="1"/>
</dbReference>
<dbReference type="OrthoDB" id="9049620at2759"/>
<comment type="similarity">
    <text evidence="4">Belongs to the RAD18 family.</text>
</comment>
<dbReference type="InterPro" id="IPR006642">
    <property type="entry name" value="Rad18_UBZ4"/>
</dbReference>
<dbReference type="InterPro" id="IPR039577">
    <property type="entry name" value="Rad18"/>
</dbReference>
<evidence type="ECO:0000256" key="12">
    <source>
        <dbReference type="ARBA" id="ARBA00022833"/>
    </source>
</evidence>
<dbReference type="PROSITE" id="PS50800">
    <property type="entry name" value="SAP"/>
    <property type="match status" value="1"/>
</dbReference>
<dbReference type="GO" id="GO:0006513">
    <property type="term" value="P:protein monoubiquitination"/>
    <property type="evidence" value="ECO:0007669"/>
    <property type="project" value="InterPro"/>
</dbReference>
<dbReference type="FunFam" id="3.30.40.10:FF:000172">
    <property type="entry name" value="E3 ubiquitin-protein ligase RAD18"/>
    <property type="match status" value="1"/>
</dbReference>
<dbReference type="PANTHER" id="PTHR14134">
    <property type="entry name" value="E3 UBIQUITIN-PROTEIN LIGASE RAD18"/>
    <property type="match status" value="1"/>
</dbReference>
<evidence type="ECO:0000256" key="2">
    <source>
        <dbReference type="ARBA" id="ARBA00004123"/>
    </source>
</evidence>
<evidence type="ECO:0000313" key="25">
    <source>
        <dbReference type="Proteomes" id="UP000736335"/>
    </source>
</evidence>
<proteinExistence type="inferred from homology"/>
<feature type="compositionally biased region" description="Polar residues" evidence="21">
    <location>
        <begin position="121"/>
        <end position="142"/>
    </location>
</feature>
<evidence type="ECO:0000256" key="5">
    <source>
        <dbReference type="ARBA" id="ARBA00012483"/>
    </source>
</evidence>
<evidence type="ECO:0000256" key="4">
    <source>
        <dbReference type="ARBA" id="ARBA00009506"/>
    </source>
</evidence>
<evidence type="ECO:0000259" key="22">
    <source>
        <dbReference type="PROSITE" id="PS50089"/>
    </source>
</evidence>
<dbReference type="Proteomes" id="UP000736335">
    <property type="component" value="Unassembled WGS sequence"/>
</dbReference>
<keyword evidence="8" id="KW-0479">Metal-binding</keyword>
<dbReference type="Gene3D" id="3.30.40.10">
    <property type="entry name" value="Zinc/RING finger domain, C3HC4 (zinc finger)"/>
    <property type="match status" value="1"/>
</dbReference>
<protein>
    <recommendedName>
        <fullName evidence="6">Postreplication repair E3 ubiquitin-protein ligase RAD18</fullName>
        <ecNumber evidence="5">2.3.2.27</ecNumber>
    </recommendedName>
    <alternativeName>
        <fullName evidence="17">Postreplication repair E3 ubiquitin-protein ligase rad18</fullName>
    </alternativeName>
    <alternativeName>
        <fullName evidence="16 18">RING-type E3 ubiquitin transferase RAD18</fullName>
    </alternativeName>
</protein>
<evidence type="ECO:0000256" key="9">
    <source>
        <dbReference type="ARBA" id="ARBA00022763"/>
    </source>
</evidence>
<feature type="region of interest" description="Disordered" evidence="21">
    <location>
        <begin position="180"/>
        <end position="216"/>
    </location>
</feature>
<dbReference type="SMART" id="SM00184">
    <property type="entry name" value="RING"/>
    <property type="match status" value="1"/>
</dbReference>
<evidence type="ECO:0000256" key="7">
    <source>
        <dbReference type="ARBA" id="ARBA00022679"/>
    </source>
</evidence>
<evidence type="ECO:0000256" key="14">
    <source>
        <dbReference type="ARBA" id="ARBA00023204"/>
    </source>
</evidence>
<reference evidence="24" key="1">
    <citation type="journal article" date="2020" name="Nat. Commun.">
        <title>Large-scale genome sequencing of mycorrhizal fungi provides insights into the early evolution of symbiotic traits.</title>
        <authorList>
            <person name="Miyauchi S."/>
            <person name="Kiss E."/>
            <person name="Kuo A."/>
            <person name="Drula E."/>
            <person name="Kohler A."/>
            <person name="Sanchez-Garcia M."/>
            <person name="Morin E."/>
            <person name="Andreopoulos B."/>
            <person name="Barry K.W."/>
            <person name="Bonito G."/>
            <person name="Buee M."/>
            <person name="Carver A."/>
            <person name="Chen C."/>
            <person name="Cichocki N."/>
            <person name="Clum A."/>
            <person name="Culley D."/>
            <person name="Crous P.W."/>
            <person name="Fauchery L."/>
            <person name="Girlanda M."/>
            <person name="Hayes R.D."/>
            <person name="Keri Z."/>
            <person name="LaButti K."/>
            <person name="Lipzen A."/>
            <person name="Lombard V."/>
            <person name="Magnuson J."/>
            <person name="Maillard F."/>
            <person name="Murat C."/>
            <person name="Nolan M."/>
            <person name="Ohm R.A."/>
            <person name="Pangilinan J."/>
            <person name="Pereira M.F."/>
            <person name="Perotto S."/>
            <person name="Peter M."/>
            <person name="Pfister S."/>
            <person name="Riley R."/>
            <person name="Sitrit Y."/>
            <person name="Stielow J.B."/>
            <person name="Szollosi G."/>
            <person name="Zifcakova L."/>
            <person name="Stursova M."/>
            <person name="Spatafora J.W."/>
            <person name="Tedersoo L."/>
            <person name="Vaario L.M."/>
            <person name="Yamada A."/>
            <person name="Yan M."/>
            <person name="Wang P."/>
            <person name="Xu J."/>
            <person name="Bruns T."/>
            <person name="Baldrian P."/>
            <person name="Vilgalys R."/>
            <person name="Dunand C."/>
            <person name="Henrissat B."/>
            <person name="Grigoriev I.V."/>
            <person name="Hibbett D."/>
            <person name="Nagy L.G."/>
            <person name="Martin F.M."/>
        </authorList>
    </citation>
    <scope>NUCLEOTIDE SEQUENCE</scope>
    <source>
        <strain evidence="24">UH-Tt-Lm1</strain>
    </source>
</reference>
<feature type="compositionally biased region" description="Basic and acidic residues" evidence="21">
    <location>
        <begin position="201"/>
        <end position="215"/>
    </location>
</feature>